<dbReference type="RefSeq" id="WP_209984140.1">
    <property type="nucleotide sequence ID" value="NZ_JBHUKY010000023.1"/>
</dbReference>
<evidence type="ECO:0000256" key="2">
    <source>
        <dbReference type="ARBA" id="ARBA00007257"/>
    </source>
</evidence>
<dbReference type="Proteomes" id="UP001597448">
    <property type="component" value="Unassembled WGS sequence"/>
</dbReference>
<keyword evidence="3" id="KW-0134">Cell wall</keyword>
<dbReference type="InterPro" id="IPR019931">
    <property type="entry name" value="LPXTG_anchor"/>
</dbReference>
<feature type="transmembrane region" description="Helical" evidence="8">
    <location>
        <begin position="1136"/>
        <end position="1156"/>
    </location>
</feature>
<comment type="subcellular location">
    <subcellularLocation>
        <location evidence="1">Secreted</location>
        <location evidence="1">Cell wall</location>
        <topology evidence="1">Peptidoglycan-anchor</topology>
    </subcellularLocation>
</comment>
<feature type="compositionally biased region" description="Pro residues" evidence="7">
    <location>
        <begin position="1069"/>
        <end position="1083"/>
    </location>
</feature>
<evidence type="ECO:0000256" key="6">
    <source>
        <dbReference type="ARBA" id="ARBA00023088"/>
    </source>
</evidence>
<evidence type="ECO:0000256" key="1">
    <source>
        <dbReference type="ARBA" id="ARBA00004168"/>
    </source>
</evidence>
<dbReference type="NCBIfam" id="TIGR01167">
    <property type="entry name" value="LPXTG_anchor"/>
    <property type="match status" value="1"/>
</dbReference>
<dbReference type="InterPro" id="IPR041033">
    <property type="entry name" value="SpaA_PFL_dom_1"/>
</dbReference>
<keyword evidence="5 9" id="KW-0732">Signal</keyword>
<dbReference type="PANTHER" id="PTHR36108">
    <property type="entry name" value="COLOSSIN-B-RELATED"/>
    <property type="match status" value="1"/>
</dbReference>
<dbReference type="InterPro" id="IPR041171">
    <property type="entry name" value="SDR_Ig"/>
</dbReference>
<evidence type="ECO:0000256" key="5">
    <source>
        <dbReference type="ARBA" id="ARBA00022729"/>
    </source>
</evidence>
<dbReference type="SUPFAM" id="SSF49478">
    <property type="entry name" value="Cna protein B-type domain"/>
    <property type="match status" value="1"/>
</dbReference>
<evidence type="ECO:0000313" key="12">
    <source>
        <dbReference type="Proteomes" id="UP001597448"/>
    </source>
</evidence>
<evidence type="ECO:0000256" key="7">
    <source>
        <dbReference type="SAM" id="MobiDB-lite"/>
    </source>
</evidence>
<dbReference type="EMBL" id="JBHUKY010000023">
    <property type="protein sequence ID" value="MFD2411196.1"/>
    <property type="molecule type" value="Genomic_DNA"/>
</dbReference>
<dbReference type="InterPro" id="IPR008456">
    <property type="entry name" value="Collagen-bd_dom"/>
</dbReference>
<evidence type="ECO:0000256" key="9">
    <source>
        <dbReference type="SAM" id="SignalP"/>
    </source>
</evidence>
<feature type="compositionally biased region" description="Low complexity" evidence="7">
    <location>
        <begin position="1000"/>
        <end position="1016"/>
    </location>
</feature>
<dbReference type="Gene3D" id="2.60.40.1280">
    <property type="match status" value="1"/>
</dbReference>
<keyword evidence="6" id="KW-0572">Peptidoglycan-anchor</keyword>
<keyword evidence="8" id="KW-1133">Transmembrane helix</keyword>
<keyword evidence="12" id="KW-1185">Reference proteome</keyword>
<feature type="domain" description="Gram-positive cocci surface proteins LPxTG" evidence="10">
    <location>
        <begin position="1127"/>
        <end position="1163"/>
    </location>
</feature>
<feature type="chain" id="PRO_5045419365" evidence="9">
    <location>
        <begin position="23"/>
        <end position="1163"/>
    </location>
</feature>
<dbReference type="InterPro" id="IPR008966">
    <property type="entry name" value="Adhesion_dom_sf"/>
</dbReference>
<dbReference type="Gene3D" id="2.60.40.10">
    <property type="entry name" value="Immunoglobulins"/>
    <property type="match status" value="1"/>
</dbReference>
<sequence>MVKKRTSLAVVLVMLFVQLVSGLGFTQQATAAAIEQDRDIITSVSMAVYGPDGQTVTGSVYDVDSTVRLDYTWSLPNGHGYSQGDTFAFQLPEQFQLFNDIQGGLESDEGTVGTFTVSQATHQVVMTFNDYIESHANVQGTLRINTQFDKKVISGSTVQQILFPVGGGVQTITVSFKPTVGSTITKKGISSGFNADHIDWTVDVNKRLEAVSGAAVTDPIPAGLALDSTVTLAVYQLNVQLDGTVTQGQLVDSSKYTAGVSGGTLKLQFTDPVITGAYRIAYTTQVVSDNLSSFTNTATFTGDGRDPVSASDTVVIERGGSLNKKAVRYDWGTQTINWAIEYNYNNRTISPENAVLTDVFNSSQVLLENSVRIYPVTLNAAGEAAKGTALNAGSDYTLTPVSGESGNGFRLEFKHTVKSAYLIEYTTKAADRVFSDTKITNTVSDSTYSSNATQLIRPIIIYKNLSSVNYNKHTTEWKITFNGDNFPMNEVIVTDSFPQGGQKYISGSLVVRTLSGTVIPPSAYTLNVNAPAQPNEGFKVIFKSPVTGTHTISYQTEFSNDWLTGNTNDFINVARIDWKDSQNKSQWTEASGKFIPNSEVKNNGFKSGAYDASAKELTWTVGVNYNSKSIADPVVTDILGDGQSLVPGSLKVYKMNIAKDGTHSPGAEVDGNEFSYSVGSGNELRVDFDKAINSPYYIVFKTSLAGQLIGTKVANTAKLLDGTKKVSKDLKATVDIPHGDEYVFKDGAQNGDKLNWTIAINRTQSHVKDAVITDVPSTNQILLPDSFQLYRTVTAVNGEVTKSGPALVKDTDYTLTISADAQGRQSFVLSFPGDIHSAYVLEYQSLILANTGDKLVNSVSFSGNNVKLITKETTKEIIVGVSSGSGTGSGVRGTLNVFKLEAGNVAKPLAGATYELYRLNGSDRVLVNTRTTDAAGIAAFNNLWLGSYVLIETIAPQGYVLDSTEHPVTIGSSAVLNLTLYNKLAEQPTPTVAPTPTVTPVPTETPVETTVPTTAPSPVPTDSTGPEATPVPTSPAGGPVFTPVPTPAGTFEPGVIIDESQIPAGPGLPGTPQPSAPAPTVTPGPAAPEVVTPIDDNIPLGNPEVDVEDDPVPHGTVSGTNDGSGRLPQTGESSTLPIYLTGAGLILGGILLSRVFRRTRKQD</sequence>
<feature type="region of interest" description="Disordered" evidence="7">
    <location>
        <begin position="991"/>
        <end position="1033"/>
    </location>
</feature>
<dbReference type="InterPro" id="IPR011252">
    <property type="entry name" value="Fibrogen-bd_dom1"/>
</dbReference>
<accession>A0ABW5F8F2</accession>
<reference evidence="12" key="1">
    <citation type="journal article" date="2019" name="Int. J. Syst. Evol. Microbiol.">
        <title>The Global Catalogue of Microorganisms (GCM) 10K type strain sequencing project: providing services to taxonomists for standard genome sequencing and annotation.</title>
        <authorList>
            <consortium name="The Broad Institute Genomics Platform"/>
            <consortium name="The Broad Institute Genome Sequencing Center for Infectious Disease"/>
            <person name="Wu L."/>
            <person name="Ma J."/>
        </authorList>
    </citation>
    <scope>NUCLEOTIDE SEQUENCE [LARGE SCALE GENOMIC DNA]</scope>
    <source>
        <strain evidence="12">CCM 8725</strain>
    </source>
</reference>
<keyword evidence="8" id="KW-0472">Membrane</keyword>
<evidence type="ECO:0000256" key="4">
    <source>
        <dbReference type="ARBA" id="ARBA00022525"/>
    </source>
</evidence>
<dbReference type="PANTHER" id="PTHR36108:SF13">
    <property type="entry name" value="COLOSSIN-B-RELATED"/>
    <property type="match status" value="1"/>
</dbReference>
<dbReference type="Pfam" id="PF17961">
    <property type="entry name" value="Big_8"/>
    <property type="match status" value="1"/>
</dbReference>
<evidence type="ECO:0000256" key="8">
    <source>
        <dbReference type="SAM" id="Phobius"/>
    </source>
</evidence>
<feature type="signal peptide" evidence="9">
    <location>
        <begin position="1"/>
        <end position="22"/>
    </location>
</feature>
<dbReference type="Pfam" id="PF17802">
    <property type="entry name" value="SpaA"/>
    <property type="match status" value="1"/>
</dbReference>
<feature type="region of interest" description="Disordered" evidence="7">
    <location>
        <begin position="1061"/>
        <end position="1083"/>
    </location>
</feature>
<proteinExistence type="inferred from homology"/>
<comment type="caution">
    <text evidence="11">The sequence shown here is derived from an EMBL/GenBank/DDBJ whole genome shotgun (WGS) entry which is preliminary data.</text>
</comment>
<dbReference type="SUPFAM" id="SSF49401">
    <property type="entry name" value="Bacterial adhesins"/>
    <property type="match status" value="6"/>
</dbReference>
<dbReference type="InterPro" id="IPR013783">
    <property type="entry name" value="Ig-like_fold"/>
</dbReference>
<gene>
    <name evidence="11" type="ORF">ACFSX3_14990</name>
</gene>
<organism evidence="11 12">
    <name type="scientific">Paenibacillus rhizoplanae</name>
    <dbReference type="NCBI Taxonomy" id="1917181"/>
    <lineage>
        <taxon>Bacteria</taxon>
        <taxon>Bacillati</taxon>
        <taxon>Bacillota</taxon>
        <taxon>Bacilli</taxon>
        <taxon>Bacillales</taxon>
        <taxon>Paenibacillaceae</taxon>
        <taxon>Paenibacillus</taxon>
    </lineage>
</organism>
<dbReference type="PROSITE" id="PS50847">
    <property type="entry name" value="GRAM_POS_ANCHORING"/>
    <property type="match status" value="1"/>
</dbReference>
<keyword evidence="8" id="KW-0812">Transmembrane</keyword>
<keyword evidence="4" id="KW-0964">Secreted</keyword>
<feature type="region of interest" description="Disordered" evidence="7">
    <location>
        <begin position="1104"/>
        <end position="1130"/>
    </location>
</feature>
<protein>
    <submittedName>
        <fullName evidence="11">Collagen binding domain-containing protein</fullName>
    </submittedName>
</protein>
<dbReference type="Pfam" id="PF05737">
    <property type="entry name" value="Collagen_bind"/>
    <property type="match status" value="4"/>
</dbReference>
<evidence type="ECO:0000313" key="11">
    <source>
        <dbReference type="EMBL" id="MFD2411196.1"/>
    </source>
</evidence>
<keyword evidence="11" id="KW-0176">Collagen</keyword>
<dbReference type="Gene3D" id="2.60.40.740">
    <property type="match status" value="5"/>
</dbReference>
<name>A0ABW5F8F2_9BACL</name>
<comment type="similarity">
    <text evidence="2">Belongs to the serine-aspartate repeat-containing protein (SDr) family.</text>
</comment>
<evidence type="ECO:0000259" key="10">
    <source>
        <dbReference type="PROSITE" id="PS50847"/>
    </source>
</evidence>
<evidence type="ECO:0000256" key="3">
    <source>
        <dbReference type="ARBA" id="ARBA00022512"/>
    </source>
</evidence>